<evidence type="ECO:0000259" key="1">
    <source>
        <dbReference type="Pfam" id="PF00175"/>
    </source>
</evidence>
<reference evidence="2 3" key="1">
    <citation type="journal article" date="2020" name="Genomics">
        <title>Complete, high-quality genomes from long-read metagenomic sequencing of two wolf lichen thalli reveals enigmatic genome architecture.</title>
        <authorList>
            <person name="McKenzie S.K."/>
            <person name="Walston R.F."/>
            <person name="Allen J.L."/>
        </authorList>
    </citation>
    <scope>NUCLEOTIDE SEQUENCE [LARGE SCALE GENOMIC DNA]</scope>
    <source>
        <strain evidence="2">WasteWater2</strain>
    </source>
</reference>
<dbReference type="RefSeq" id="XP_037168810.1">
    <property type="nucleotide sequence ID" value="XM_037304015.1"/>
</dbReference>
<evidence type="ECO:0000313" key="3">
    <source>
        <dbReference type="Proteomes" id="UP000578531"/>
    </source>
</evidence>
<dbReference type="EMBL" id="JACCJC010000005">
    <property type="protein sequence ID" value="KAF6239535.1"/>
    <property type="molecule type" value="Genomic_DNA"/>
</dbReference>
<gene>
    <name evidence="2" type="ORF">HO173_002079</name>
</gene>
<dbReference type="OrthoDB" id="4778560at2759"/>
<dbReference type="SUPFAM" id="SSF52343">
    <property type="entry name" value="Ferredoxin reductase-like, C-terminal NADP-linked domain"/>
    <property type="match status" value="1"/>
</dbReference>
<dbReference type="Proteomes" id="UP000578531">
    <property type="component" value="Unassembled WGS sequence"/>
</dbReference>
<feature type="domain" description="Oxidoreductase FAD/NAD(P)-binding" evidence="1">
    <location>
        <begin position="153"/>
        <end position="198"/>
    </location>
</feature>
<dbReference type="InterPro" id="IPR039261">
    <property type="entry name" value="FNR_nucleotide-bd"/>
</dbReference>
<organism evidence="2 3">
    <name type="scientific">Letharia columbiana</name>
    <dbReference type="NCBI Taxonomy" id="112416"/>
    <lineage>
        <taxon>Eukaryota</taxon>
        <taxon>Fungi</taxon>
        <taxon>Dikarya</taxon>
        <taxon>Ascomycota</taxon>
        <taxon>Pezizomycotina</taxon>
        <taxon>Lecanoromycetes</taxon>
        <taxon>OSLEUM clade</taxon>
        <taxon>Lecanoromycetidae</taxon>
        <taxon>Lecanorales</taxon>
        <taxon>Lecanorineae</taxon>
        <taxon>Parmeliaceae</taxon>
        <taxon>Letharia</taxon>
    </lineage>
</organism>
<comment type="caution">
    <text evidence="2">The sequence shown here is derived from an EMBL/GenBank/DDBJ whole genome shotgun (WGS) entry which is preliminary data.</text>
</comment>
<dbReference type="Gene3D" id="3.40.50.80">
    <property type="entry name" value="Nucleotide-binding domain of ferredoxin-NADP reductase (FNR) module"/>
    <property type="match status" value="1"/>
</dbReference>
<name>A0A8H6G2Z0_9LECA</name>
<sequence>MRELNWHPDVQAAKLGHAGRVHQDASDEFASIHDGYAFQKLNECILGTVTEKAAAFMKKNAEIKAKDLAQSSKGDDGLALQKHRWVPVHLKDRKRPSKTQDAIPSLFRRTKMRWARGLLVVKTYFPNDDQPGGAMSNPLDCIPLNEEIEARGQTDTEIAVIDANMSEADILLKDELHDFKEKHEGQFTIDHVFSHPSED</sequence>
<dbReference type="InterPro" id="IPR001433">
    <property type="entry name" value="OxRdtase_FAD/NAD-bd"/>
</dbReference>
<dbReference type="GO" id="GO:0016491">
    <property type="term" value="F:oxidoreductase activity"/>
    <property type="evidence" value="ECO:0007669"/>
    <property type="project" value="InterPro"/>
</dbReference>
<accession>A0A8H6G2Z0</accession>
<dbReference type="AlphaFoldDB" id="A0A8H6G2Z0"/>
<keyword evidence="3" id="KW-1185">Reference proteome</keyword>
<proteinExistence type="predicted"/>
<evidence type="ECO:0000313" key="2">
    <source>
        <dbReference type="EMBL" id="KAF6239535.1"/>
    </source>
</evidence>
<protein>
    <recommendedName>
        <fullName evidence="1">Oxidoreductase FAD/NAD(P)-binding domain-containing protein</fullName>
    </recommendedName>
</protein>
<dbReference type="GeneID" id="59283753"/>
<dbReference type="Pfam" id="PF00175">
    <property type="entry name" value="NAD_binding_1"/>
    <property type="match status" value="1"/>
</dbReference>